<sequence length="458" mass="50531">MRNALSRVISSRDLDIVRSFVESGGSINQVYEDGSTLLLNAVAHEHVEVALYLLEHGADPDIGSGFSDFGGPLLAAVRLGQVDLCSSLLRYGATIKSVNEIPSYVHQAHEDGFPGIVLELLNYGLNPHMLFTGPNHCETLLIYAVRKKVHDIVASVLRFGAKLNVPGSHGKTCLYYAIINEDTEMVSALIAHGADPNVFDAIGKSLLSHAIRTRNSAVVESLVIAGSNIEIMDLHGMQGNSLQVSLRSKQPHMVLKLVALGANVNHVNCLRESVLDTCLECLFDKIYDSATCCILFQKLILYGGLTKNMRSYPYIPAEFFTYSSIKFLQILIDNGLRIRTEPEVGIIELPLHLTLDNPNNGFLECLICTHNLCLQQRDQCGSTPFFVACENFQLTKMQLLHRLGANVNITNSANVTALQCTILPDFVTQCFQWLMTVSNIETILQTLSHVVNTKNELY</sequence>
<dbReference type="Proteomes" id="UP001239111">
    <property type="component" value="Chromosome 2"/>
</dbReference>
<dbReference type="EMBL" id="CM056742">
    <property type="protein sequence ID" value="KAJ8675880.1"/>
    <property type="molecule type" value="Genomic_DNA"/>
</dbReference>
<gene>
    <name evidence="1" type="ORF">QAD02_011666</name>
</gene>
<accession>A0ACC2NX50</accession>
<protein>
    <submittedName>
        <fullName evidence="1">Uncharacterized protein</fullName>
    </submittedName>
</protein>
<keyword evidence="2" id="KW-1185">Reference proteome</keyword>
<evidence type="ECO:0000313" key="1">
    <source>
        <dbReference type="EMBL" id="KAJ8675880.1"/>
    </source>
</evidence>
<comment type="caution">
    <text evidence="1">The sequence shown here is derived from an EMBL/GenBank/DDBJ whole genome shotgun (WGS) entry which is preliminary data.</text>
</comment>
<name>A0ACC2NX50_9HYME</name>
<organism evidence="1 2">
    <name type="scientific">Eretmocerus hayati</name>
    <dbReference type="NCBI Taxonomy" id="131215"/>
    <lineage>
        <taxon>Eukaryota</taxon>
        <taxon>Metazoa</taxon>
        <taxon>Ecdysozoa</taxon>
        <taxon>Arthropoda</taxon>
        <taxon>Hexapoda</taxon>
        <taxon>Insecta</taxon>
        <taxon>Pterygota</taxon>
        <taxon>Neoptera</taxon>
        <taxon>Endopterygota</taxon>
        <taxon>Hymenoptera</taxon>
        <taxon>Apocrita</taxon>
        <taxon>Proctotrupomorpha</taxon>
        <taxon>Chalcidoidea</taxon>
        <taxon>Aphelinidae</taxon>
        <taxon>Aphelininae</taxon>
        <taxon>Eretmocerus</taxon>
    </lineage>
</organism>
<reference evidence="1" key="1">
    <citation type="submission" date="2023-04" db="EMBL/GenBank/DDBJ databases">
        <title>A chromosome-level genome assembly of the parasitoid wasp Eretmocerus hayati.</title>
        <authorList>
            <person name="Zhong Y."/>
            <person name="Liu S."/>
            <person name="Liu Y."/>
        </authorList>
    </citation>
    <scope>NUCLEOTIDE SEQUENCE</scope>
    <source>
        <strain evidence="1">ZJU_SS_LIU_2023</strain>
    </source>
</reference>
<evidence type="ECO:0000313" key="2">
    <source>
        <dbReference type="Proteomes" id="UP001239111"/>
    </source>
</evidence>
<proteinExistence type="predicted"/>